<feature type="transmembrane region" description="Helical" evidence="3">
    <location>
        <begin position="367"/>
        <end position="387"/>
    </location>
</feature>
<dbReference type="PANTHER" id="PTHR12203">
    <property type="entry name" value="KDEL LYS-ASP-GLU-LEU CONTAINING - RELATED"/>
    <property type="match status" value="1"/>
</dbReference>
<feature type="transmembrane region" description="Helical" evidence="3">
    <location>
        <begin position="130"/>
        <end position="148"/>
    </location>
</feature>
<keyword evidence="3" id="KW-0812">Transmembrane</keyword>
<dbReference type="InterPro" id="IPR051091">
    <property type="entry name" value="O-Glucosyltr/Glycosyltrsf_90"/>
</dbReference>
<evidence type="ECO:0000259" key="4">
    <source>
        <dbReference type="SMART" id="SM00672"/>
    </source>
</evidence>
<feature type="transmembrane region" description="Helical" evidence="3">
    <location>
        <begin position="311"/>
        <end position="329"/>
    </location>
</feature>
<organism evidence="5 6">
    <name type="scientific">Periconia macrospinosa</name>
    <dbReference type="NCBI Taxonomy" id="97972"/>
    <lineage>
        <taxon>Eukaryota</taxon>
        <taxon>Fungi</taxon>
        <taxon>Dikarya</taxon>
        <taxon>Ascomycota</taxon>
        <taxon>Pezizomycotina</taxon>
        <taxon>Dothideomycetes</taxon>
        <taxon>Pleosporomycetidae</taxon>
        <taxon>Pleosporales</taxon>
        <taxon>Massarineae</taxon>
        <taxon>Periconiaceae</taxon>
        <taxon>Periconia</taxon>
    </lineage>
</organism>
<evidence type="ECO:0000256" key="3">
    <source>
        <dbReference type="SAM" id="Phobius"/>
    </source>
</evidence>
<dbReference type="EMBL" id="KZ805313">
    <property type="protein sequence ID" value="PVI05629.1"/>
    <property type="molecule type" value="Genomic_DNA"/>
</dbReference>
<protein>
    <submittedName>
        <fullName evidence="5">Glycosyltransferase family 90 protein</fullName>
    </submittedName>
</protein>
<evidence type="ECO:0000313" key="6">
    <source>
        <dbReference type="Proteomes" id="UP000244855"/>
    </source>
</evidence>
<sequence>MDRKALLVPCGLVLASSYLSTALPASFALDRPLHTTAVVLLLSGLAIVAYETWSLKNRRPNASDRGYVAIPLAEGNGRPSSEETWPLQERPVPRSRLTRKGIALLLVALLFVLGARITIFWAVLREVECAGPTLIAFLPLVLALYHGFRESRDTPPRQTPVWSAFNSPAASYLDGFVNFFLHGSTRYILPSLLLAISSFLTSLKTSTLRSTYICPAATSSAFLLPKLQFLGFSVDCVVVLILYHLVDEGIEQSDLSSPSEPKDGTSIHGLIGYTFIASALVLGVAGIVVYGAMPEHRGWMLYAPREYLLGLLRLSLMIPLMMLCFLISARMHGVMGAVLIAAFSSAYIGVLRALATGVSFSFPPKSTVGLSLCLTLLTMALALQLVADASDENRRPKVVVRLGRLQHLAAVALLVVFSIGVGVYRYQKPSYGHPISTLIGTADVQHHRWASQAHRSTDLSDAVKSYQQRYSRDPPPHFDKWYEYAIQRESIVIDDFDNIEEDLAPFSSLSPAELRQRTAQVLANDERLGGVRIRSGKAEIYGDVPDTHRWMLEGTVSMIEKFVQFIPDMDLAFNLDDQCRVAVPHKELQQALSHRERYPEHTSADGNIEFRPDRASTWLETKEAPRSATLFDNAKMKPSFQAYGSVACASDSRARKDRQWDKGAFCSACAAPHSLGAFVSNWTLSADPCHQPDLANLHGMHISPSTLTGTHLLVPIFSQSRASGYADIRYPSPWNYVDKVKYEFSDKYPDPNFVRKENRLFWRGSTSEGAAITGSWKGMLRQRLVHLANNETSRQPIFLPKGQKSRKLEYVMERPEIIKEQLETELDIRFVEPIVNCETSDCSNQEEEFWFGDAIDFNQHWRYRYLFDADGAGFSGRFIPFLQSNSVVFKAAVFREWYEGRLTAWKHFIPVDVRLHDLFSSLAFFGGYSLKDGGKRMLQPREKEAESIARESRVWSAKVLRKEDMEIYMFRLLLEWGRLTDDRRKDVGYRGKIAKRG</sequence>
<proteinExistence type="inferred from homology"/>
<feature type="domain" description="Glycosyl transferase CAP10" evidence="4">
    <location>
        <begin position="684"/>
        <end position="983"/>
    </location>
</feature>
<evidence type="ECO:0000256" key="2">
    <source>
        <dbReference type="ARBA" id="ARBA00022679"/>
    </source>
</evidence>
<feature type="transmembrane region" description="Helical" evidence="3">
    <location>
        <begin position="266"/>
        <end position="290"/>
    </location>
</feature>
<dbReference type="InterPro" id="IPR006598">
    <property type="entry name" value="CAP10"/>
</dbReference>
<comment type="similarity">
    <text evidence="1">Belongs to the glycosyltransferase 90 family.</text>
</comment>
<dbReference type="Proteomes" id="UP000244855">
    <property type="component" value="Unassembled WGS sequence"/>
</dbReference>
<feature type="transmembrane region" description="Helical" evidence="3">
    <location>
        <begin position="335"/>
        <end position="355"/>
    </location>
</feature>
<name>A0A2V1E6A7_9PLEO</name>
<feature type="transmembrane region" description="Helical" evidence="3">
    <location>
        <begin position="407"/>
        <end position="426"/>
    </location>
</feature>
<keyword evidence="3" id="KW-0472">Membrane</keyword>
<gene>
    <name evidence="5" type="ORF">DM02DRAFT_610615</name>
</gene>
<keyword evidence="6" id="KW-1185">Reference proteome</keyword>
<evidence type="ECO:0000256" key="1">
    <source>
        <dbReference type="ARBA" id="ARBA00010118"/>
    </source>
</evidence>
<dbReference type="OrthoDB" id="541052at2759"/>
<keyword evidence="3" id="KW-1133">Transmembrane helix</keyword>
<reference evidence="5 6" key="1">
    <citation type="journal article" date="2018" name="Sci. Rep.">
        <title>Comparative genomics provides insights into the lifestyle and reveals functional heterogeneity of dark septate endophytic fungi.</title>
        <authorList>
            <person name="Knapp D.G."/>
            <person name="Nemeth J.B."/>
            <person name="Barry K."/>
            <person name="Hainaut M."/>
            <person name="Henrissat B."/>
            <person name="Johnson J."/>
            <person name="Kuo A."/>
            <person name="Lim J.H.P."/>
            <person name="Lipzen A."/>
            <person name="Nolan M."/>
            <person name="Ohm R.A."/>
            <person name="Tamas L."/>
            <person name="Grigoriev I.V."/>
            <person name="Spatafora J.W."/>
            <person name="Nagy L.G."/>
            <person name="Kovacs G.M."/>
        </authorList>
    </citation>
    <scope>NUCLEOTIDE SEQUENCE [LARGE SCALE GENOMIC DNA]</scope>
    <source>
        <strain evidence="5 6">DSE2036</strain>
    </source>
</reference>
<dbReference type="Pfam" id="PF05686">
    <property type="entry name" value="Glyco_transf_90"/>
    <property type="match status" value="1"/>
</dbReference>
<dbReference type="PANTHER" id="PTHR12203:SF35">
    <property type="entry name" value="PROTEIN O-GLUCOSYLTRANSFERASE 1"/>
    <property type="match status" value="1"/>
</dbReference>
<accession>A0A2V1E6A7</accession>
<dbReference type="AlphaFoldDB" id="A0A2V1E6A7"/>
<dbReference type="SMART" id="SM00672">
    <property type="entry name" value="CAP10"/>
    <property type="match status" value="1"/>
</dbReference>
<evidence type="ECO:0000313" key="5">
    <source>
        <dbReference type="EMBL" id="PVI05629.1"/>
    </source>
</evidence>
<feature type="transmembrane region" description="Helical" evidence="3">
    <location>
        <begin position="32"/>
        <end position="50"/>
    </location>
</feature>
<keyword evidence="2 5" id="KW-0808">Transferase</keyword>
<feature type="transmembrane region" description="Helical" evidence="3">
    <location>
        <begin position="102"/>
        <end position="124"/>
    </location>
</feature>
<dbReference type="GO" id="GO:0016740">
    <property type="term" value="F:transferase activity"/>
    <property type="evidence" value="ECO:0007669"/>
    <property type="project" value="UniProtKB-KW"/>
</dbReference>